<dbReference type="EMBL" id="CADCSY010000082">
    <property type="protein sequence ID" value="CAA9242522.1"/>
    <property type="molecule type" value="Genomic_DNA"/>
</dbReference>
<proteinExistence type="predicted"/>
<feature type="compositionally biased region" description="Basic and acidic residues" evidence="1">
    <location>
        <begin position="34"/>
        <end position="48"/>
    </location>
</feature>
<accession>A0A6J4I5H1</accession>
<organism evidence="2">
    <name type="scientific">uncultured Acidimicrobiales bacterium</name>
    <dbReference type="NCBI Taxonomy" id="310071"/>
    <lineage>
        <taxon>Bacteria</taxon>
        <taxon>Bacillati</taxon>
        <taxon>Actinomycetota</taxon>
        <taxon>Acidimicrobiia</taxon>
        <taxon>Acidimicrobiales</taxon>
        <taxon>environmental samples</taxon>
    </lineage>
</organism>
<protein>
    <submittedName>
        <fullName evidence="2">Uncharacterized protein</fullName>
    </submittedName>
</protein>
<evidence type="ECO:0000313" key="2">
    <source>
        <dbReference type="EMBL" id="CAA9242522.1"/>
    </source>
</evidence>
<feature type="non-terminal residue" evidence="2">
    <location>
        <position position="128"/>
    </location>
</feature>
<reference evidence="2" key="1">
    <citation type="submission" date="2020-02" db="EMBL/GenBank/DDBJ databases">
        <authorList>
            <person name="Meier V. D."/>
        </authorList>
    </citation>
    <scope>NUCLEOTIDE SEQUENCE</scope>
    <source>
        <strain evidence="2">AVDCRST_MAG20</strain>
    </source>
</reference>
<name>A0A6J4I5H1_9ACTN</name>
<dbReference type="AlphaFoldDB" id="A0A6J4I5H1"/>
<sequence>GVPELRDGRHDRGDGDRHPRPRRDRHRHLPTAAGRDRTPPGSRSDHRARPLARGVHGLVQPAHPHPGQRAAGARGRFPRLAQPLDCSHSPPHRHPSGGPARGCGRPTSSRPACRTRARGRPAPRRAPL</sequence>
<feature type="compositionally biased region" description="Basic residues" evidence="1">
    <location>
        <begin position="113"/>
        <end position="128"/>
    </location>
</feature>
<feature type="region of interest" description="Disordered" evidence="1">
    <location>
        <begin position="1"/>
        <end position="128"/>
    </location>
</feature>
<feature type="compositionally biased region" description="Basic residues" evidence="1">
    <location>
        <begin position="19"/>
        <end position="29"/>
    </location>
</feature>
<evidence type="ECO:0000256" key="1">
    <source>
        <dbReference type="SAM" id="MobiDB-lite"/>
    </source>
</evidence>
<feature type="compositionally biased region" description="Basic and acidic residues" evidence="1">
    <location>
        <begin position="1"/>
        <end position="18"/>
    </location>
</feature>
<feature type="non-terminal residue" evidence="2">
    <location>
        <position position="1"/>
    </location>
</feature>
<gene>
    <name evidence="2" type="ORF">AVDCRST_MAG20-1819</name>
</gene>